<evidence type="ECO:0000256" key="1">
    <source>
        <dbReference type="SAM" id="MobiDB-lite"/>
    </source>
</evidence>
<gene>
    <name evidence="2" type="ORF">MUN46_010400</name>
    <name evidence="3" type="ORF">MUN46_011530</name>
</gene>
<keyword evidence="4" id="KW-1185">Reference proteome</keyword>
<sequence length="107" mass="12320">MQVRKAKRTGGITEYGWKLFCNQAAKAGLTPAQAIDLCIERGWQGFKAEWLKREQEPEDDFKRMGRQERERQRLAKQQGQAPAPSSKPASEPQNHDDEIYEELNGLF</sequence>
<dbReference type="Proteomes" id="UP001165481">
    <property type="component" value="Unassembled WGS sequence"/>
</dbReference>
<feature type="region of interest" description="Disordered" evidence="1">
    <location>
        <begin position="54"/>
        <end position="107"/>
    </location>
</feature>
<dbReference type="RefSeq" id="WP_285230619.1">
    <property type="nucleotide sequence ID" value="NZ_JAKZJU020000001.1"/>
</dbReference>
<protein>
    <submittedName>
        <fullName evidence="3">Uncharacterized protein</fullName>
    </submittedName>
</protein>
<evidence type="ECO:0000313" key="3">
    <source>
        <dbReference type="EMBL" id="MDL2060567.1"/>
    </source>
</evidence>
<feature type="compositionally biased region" description="Low complexity" evidence="1">
    <location>
        <begin position="77"/>
        <end position="92"/>
    </location>
</feature>
<evidence type="ECO:0000313" key="2">
    <source>
        <dbReference type="EMBL" id="MDL2060344.1"/>
    </source>
</evidence>
<dbReference type="EMBL" id="JAKZJU020000001">
    <property type="protein sequence ID" value="MDL2060344.1"/>
    <property type="molecule type" value="Genomic_DNA"/>
</dbReference>
<feature type="compositionally biased region" description="Basic and acidic residues" evidence="1">
    <location>
        <begin position="54"/>
        <end position="73"/>
    </location>
</feature>
<accession>A0ABT7IQA2</accession>
<name>A0ABT7IQA2_9BURK</name>
<evidence type="ECO:0000313" key="4">
    <source>
        <dbReference type="Proteomes" id="UP001165481"/>
    </source>
</evidence>
<proteinExistence type="predicted"/>
<comment type="caution">
    <text evidence="3">The sequence shown here is derived from an EMBL/GenBank/DDBJ whole genome shotgun (WGS) entry which is preliminary data.</text>
</comment>
<organism evidence="3 4">
    <name type="scientific">Mesosutterella faecium</name>
    <dbReference type="NCBI Taxonomy" id="2925194"/>
    <lineage>
        <taxon>Bacteria</taxon>
        <taxon>Pseudomonadati</taxon>
        <taxon>Pseudomonadota</taxon>
        <taxon>Betaproteobacteria</taxon>
        <taxon>Burkholderiales</taxon>
        <taxon>Sutterellaceae</taxon>
        <taxon>Mesosutterella</taxon>
    </lineage>
</organism>
<reference evidence="3" key="1">
    <citation type="submission" date="2023-03" db="EMBL/GenBank/DDBJ databases">
        <title>Mesosutterella sp. nov. isolated from porcine feces.</title>
        <authorList>
            <person name="Yu S."/>
        </authorList>
    </citation>
    <scope>NUCLEOTIDE SEQUENCE</scope>
    <source>
        <strain evidence="3">AGMB02718</strain>
    </source>
</reference>
<dbReference type="EMBL" id="JAKZJU020000003">
    <property type="protein sequence ID" value="MDL2060567.1"/>
    <property type="molecule type" value="Genomic_DNA"/>
</dbReference>